<organism evidence="1 2">
    <name type="scientific">Achromobacter aloeverae</name>
    <dbReference type="NCBI Taxonomy" id="1750518"/>
    <lineage>
        <taxon>Bacteria</taxon>
        <taxon>Pseudomonadati</taxon>
        <taxon>Pseudomonadota</taxon>
        <taxon>Betaproteobacteria</taxon>
        <taxon>Burkholderiales</taxon>
        <taxon>Alcaligenaceae</taxon>
        <taxon>Achromobacter</taxon>
    </lineage>
</organism>
<accession>A0A4Q1HC35</accession>
<proteinExistence type="predicted"/>
<comment type="caution">
    <text evidence="1">The sequence shown here is derived from an EMBL/GenBank/DDBJ whole genome shotgun (WGS) entry which is preliminary data.</text>
</comment>
<gene>
    <name evidence="1" type="ORF">C7R54_27310</name>
</gene>
<keyword evidence="2" id="KW-1185">Reference proteome</keyword>
<sequence>MGLSLILYRPWRSAQAGEILREPAFRRVGHMARYLYGLDRQGIGRVEIVLTSLWGRARPWRGAGMRRRGGREYFNGMTSARFRR</sequence>
<evidence type="ECO:0000313" key="1">
    <source>
        <dbReference type="EMBL" id="RXN83208.1"/>
    </source>
</evidence>
<protein>
    <submittedName>
        <fullName evidence="1">Uncharacterized protein</fullName>
    </submittedName>
</protein>
<dbReference type="Proteomes" id="UP000290849">
    <property type="component" value="Unassembled WGS sequence"/>
</dbReference>
<reference evidence="1 2" key="1">
    <citation type="journal article" date="2017" name="Int. J. Syst. Evol. Microbiol.">
        <title>Achromobacter aloeverae sp. nov., isolated from the root of Aloe vera (L.) Burm.f.</title>
        <authorList>
            <person name="Kuncharoen N."/>
            <person name="Muramatsu Y."/>
            <person name="Shibata C."/>
            <person name="Kamakura Y."/>
            <person name="Nakagawa Y."/>
            <person name="Tanasupawat S."/>
        </authorList>
    </citation>
    <scope>NUCLEOTIDE SEQUENCE [LARGE SCALE GENOMIC DNA]</scope>
    <source>
        <strain evidence="1 2">AVA-1</strain>
    </source>
</reference>
<evidence type="ECO:0000313" key="2">
    <source>
        <dbReference type="Proteomes" id="UP000290849"/>
    </source>
</evidence>
<dbReference type="AlphaFoldDB" id="A0A4Q1HC35"/>
<name>A0A4Q1HC35_9BURK</name>
<dbReference type="EMBL" id="PYAL01000010">
    <property type="protein sequence ID" value="RXN83208.1"/>
    <property type="molecule type" value="Genomic_DNA"/>
</dbReference>